<organism evidence="1 2">
    <name type="scientific">Cutaneotrichosporon oleaginosum</name>
    <dbReference type="NCBI Taxonomy" id="879819"/>
    <lineage>
        <taxon>Eukaryota</taxon>
        <taxon>Fungi</taxon>
        <taxon>Dikarya</taxon>
        <taxon>Basidiomycota</taxon>
        <taxon>Agaricomycotina</taxon>
        <taxon>Tremellomycetes</taxon>
        <taxon>Trichosporonales</taxon>
        <taxon>Trichosporonaceae</taxon>
        <taxon>Cutaneotrichosporon</taxon>
    </lineage>
</organism>
<evidence type="ECO:0000313" key="1">
    <source>
        <dbReference type="EMBL" id="KLT43738.1"/>
    </source>
</evidence>
<gene>
    <name evidence="1" type="ORF">CC85DRAFT_243717</name>
</gene>
<dbReference type="InterPro" id="IPR011009">
    <property type="entry name" value="Kinase-like_dom_sf"/>
</dbReference>
<keyword evidence="2" id="KW-1185">Reference proteome</keyword>
<dbReference type="Proteomes" id="UP000053611">
    <property type="component" value="Unassembled WGS sequence"/>
</dbReference>
<protein>
    <recommendedName>
        <fullName evidence="3">Protein kinase domain-containing protein</fullName>
    </recommendedName>
</protein>
<proteinExistence type="predicted"/>
<dbReference type="SUPFAM" id="SSF56112">
    <property type="entry name" value="Protein kinase-like (PK-like)"/>
    <property type="match status" value="1"/>
</dbReference>
<reference evidence="1 2" key="1">
    <citation type="submission" date="2015-03" db="EMBL/GenBank/DDBJ databases">
        <title>Genomics and transcriptomics of the oil-accumulating basidiomycete yeast T. oleaginosus allow insights into substrate utilization and the diverse evolutionary trajectories of mating systems in fungi.</title>
        <authorList>
            <consortium name="DOE Joint Genome Institute"/>
            <person name="Kourist R."/>
            <person name="Kracht O."/>
            <person name="Bracharz F."/>
            <person name="Lipzen A."/>
            <person name="Nolan M."/>
            <person name="Ohm R."/>
            <person name="Grigoriev I."/>
            <person name="Sun S."/>
            <person name="Heitman J."/>
            <person name="Bruck T."/>
            <person name="Nowrousian M."/>
        </authorList>
    </citation>
    <scope>NUCLEOTIDE SEQUENCE [LARGE SCALE GENOMIC DNA]</scope>
    <source>
        <strain evidence="1 2">IBC0246</strain>
    </source>
</reference>
<dbReference type="RefSeq" id="XP_018280229.1">
    <property type="nucleotide sequence ID" value="XM_018420295.1"/>
</dbReference>
<evidence type="ECO:0000313" key="2">
    <source>
        <dbReference type="Proteomes" id="UP000053611"/>
    </source>
</evidence>
<dbReference type="GeneID" id="28980898"/>
<sequence>MYAGPLRALQGSAVPRYFGLYSGADDDGRWLYALVLERVGRAIHRRRDGGKGSWEELLPQQRRAVAQLYARVHDAGVVHGDMELRHIRRELGEKGGLRLIDFEGARHRPEGVEGERAELDGCIGPEWRKWLA</sequence>
<name>A0A0J0XRM3_9TREE</name>
<dbReference type="STRING" id="879819.A0A0J0XRM3"/>
<dbReference type="AlphaFoldDB" id="A0A0J0XRM3"/>
<accession>A0A0J0XRM3</accession>
<dbReference type="OrthoDB" id="2596802at2759"/>
<evidence type="ECO:0008006" key="3">
    <source>
        <dbReference type="Google" id="ProtNLM"/>
    </source>
</evidence>
<dbReference type="EMBL" id="KQ087192">
    <property type="protein sequence ID" value="KLT43738.1"/>
    <property type="molecule type" value="Genomic_DNA"/>
</dbReference>
<dbReference type="Pfam" id="PF06293">
    <property type="entry name" value="Kdo"/>
    <property type="match status" value="1"/>
</dbReference>